<gene>
    <name evidence="1" type="ORF">E3J62_02260</name>
</gene>
<dbReference type="AlphaFoldDB" id="A0A523UXG4"/>
<accession>A0A523UXG4</accession>
<proteinExistence type="predicted"/>
<evidence type="ECO:0000313" key="1">
    <source>
        <dbReference type="EMBL" id="TET47183.1"/>
    </source>
</evidence>
<evidence type="ECO:0008006" key="3">
    <source>
        <dbReference type="Google" id="ProtNLM"/>
    </source>
</evidence>
<organism evidence="1 2">
    <name type="scientific">candidate division TA06 bacterium</name>
    <dbReference type="NCBI Taxonomy" id="2250710"/>
    <lineage>
        <taxon>Bacteria</taxon>
        <taxon>Bacteria division TA06</taxon>
    </lineage>
</organism>
<sequence length="163" mass="18787">MVELPEGVRIEEVPVEKRYRSATSALMNRVRRLYEEIYSRFGDEGLELIRDVSAQFGKEIAERAKKRVKESDAKSVALYIIRIFNNVRGEGKVVEWGENRVVIRVNRCPYPFESPELCDAHTTMERVVVETLGDGLRYYIEKSIPRGDSYCDHVIEKVCEKGG</sequence>
<evidence type="ECO:0000313" key="2">
    <source>
        <dbReference type="Proteomes" id="UP000315525"/>
    </source>
</evidence>
<dbReference type="Proteomes" id="UP000315525">
    <property type="component" value="Unassembled WGS sequence"/>
</dbReference>
<name>A0A523UXG4_UNCT6</name>
<protein>
    <recommendedName>
        <fullName evidence="3">L-2-amino-thiazoline-4-carboxylic acid hydrolase</fullName>
    </recommendedName>
</protein>
<dbReference type="EMBL" id="SOJN01000030">
    <property type="protein sequence ID" value="TET47183.1"/>
    <property type="molecule type" value="Genomic_DNA"/>
</dbReference>
<comment type="caution">
    <text evidence="1">The sequence shown here is derived from an EMBL/GenBank/DDBJ whole genome shotgun (WGS) entry which is preliminary data.</text>
</comment>
<reference evidence="1 2" key="1">
    <citation type="submission" date="2019-03" db="EMBL/GenBank/DDBJ databases">
        <title>Metabolic potential of uncultured bacteria and archaea associated with petroleum seepage in deep-sea sediments.</title>
        <authorList>
            <person name="Dong X."/>
            <person name="Hubert C."/>
        </authorList>
    </citation>
    <scope>NUCLEOTIDE SEQUENCE [LARGE SCALE GENOMIC DNA]</scope>
    <source>
        <strain evidence="1">E44_bin18</strain>
    </source>
</reference>